<gene>
    <name evidence="7" type="ORF">INT43_001281</name>
</gene>
<dbReference type="PANTHER" id="PTHR48097:SF9">
    <property type="entry name" value="L-THREONINE ALDOLASE"/>
    <property type="match status" value="1"/>
</dbReference>
<organism evidence="7 8">
    <name type="scientific">Mortierella isabellina</name>
    <name type="common">Filamentous fungus</name>
    <name type="synonym">Umbelopsis isabellina</name>
    <dbReference type="NCBI Taxonomy" id="91625"/>
    <lineage>
        <taxon>Eukaryota</taxon>
        <taxon>Fungi</taxon>
        <taxon>Fungi incertae sedis</taxon>
        <taxon>Mucoromycota</taxon>
        <taxon>Mucoromycotina</taxon>
        <taxon>Umbelopsidomycetes</taxon>
        <taxon>Umbelopsidales</taxon>
        <taxon>Umbelopsidaceae</taxon>
        <taxon>Umbelopsis</taxon>
    </lineage>
</organism>
<evidence type="ECO:0000259" key="6">
    <source>
        <dbReference type="Pfam" id="PF01212"/>
    </source>
</evidence>
<evidence type="ECO:0000256" key="5">
    <source>
        <dbReference type="PIRSR" id="PIRSR017617-1"/>
    </source>
</evidence>
<dbReference type="FunFam" id="3.40.640.10:FF:000030">
    <property type="entry name" value="Low-specificity L-threonine aldolase"/>
    <property type="match status" value="1"/>
</dbReference>
<keyword evidence="8" id="KW-1185">Reference proteome</keyword>
<sequence>MVVARQLLLRRFSYYTRPTMGYLKEKIIYDMTSDTATKPTDQMFEIMKQATRGDDVYHEDESVKALERYVSDLTGHEDALFCASGTMTNQLCLRAHLLQPPHSVLLDARSHVFIHECGGLAYHSQANVTPVHAQNGIYMTAAEVAINIAGEDVHQSPTRVVSIENTLNGLIMPRDEIEKISVLARSRGIKMHVDGARLWNASEESGVSLREYGKLFDSMSLCLSKGIGAPIGSILVGSKPFVAKCRHLRKLMGGGWRQAGSLAAVAHWCIENIMPTMKHTHQQAKRLAMSLEALGCVLVYPCMTNQVWLNTAPTGVTTGQLAEELAKYGIKIPGGNGVTCRMVLHHQISDEAIDQFITVAQNLFEQYKGSKPLAITGPASILAYPTTVQ</sequence>
<evidence type="ECO:0000313" key="7">
    <source>
        <dbReference type="EMBL" id="KAG2175634.1"/>
    </source>
</evidence>
<dbReference type="GO" id="GO:0006545">
    <property type="term" value="P:glycine biosynthetic process"/>
    <property type="evidence" value="ECO:0007669"/>
    <property type="project" value="TreeGrafter"/>
</dbReference>
<evidence type="ECO:0000313" key="8">
    <source>
        <dbReference type="Proteomes" id="UP000654370"/>
    </source>
</evidence>
<dbReference type="InterPro" id="IPR015424">
    <property type="entry name" value="PyrdxlP-dep_Trfase"/>
</dbReference>
<dbReference type="SUPFAM" id="SSF53383">
    <property type="entry name" value="PLP-dependent transferases"/>
    <property type="match status" value="1"/>
</dbReference>
<comment type="cofactor">
    <cofactor evidence="1">
        <name>pyridoxal 5'-phosphate</name>
        <dbReference type="ChEBI" id="CHEBI:597326"/>
    </cofactor>
</comment>
<dbReference type="GO" id="GO:0008732">
    <property type="term" value="F:L-allo-threonine aldolase activity"/>
    <property type="evidence" value="ECO:0007669"/>
    <property type="project" value="TreeGrafter"/>
</dbReference>
<dbReference type="GO" id="GO:0005829">
    <property type="term" value="C:cytosol"/>
    <property type="evidence" value="ECO:0007669"/>
    <property type="project" value="TreeGrafter"/>
</dbReference>
<protein>
    <recommendedName>
        <fullName evidence="6">Aromatic amino acid beta-eliminating lyase/threonine aldolase domain-containing protein</fullName>
    </recommendedName>
</protein>
<dbReference type="AlphaFoldDB" id="A0A8H7PK61"/>
<proteinExistence type="inferred from homology"/>
<evidence type="ECO:0000256" key="1">
    <source>
        <dbReference type="ARBA" id="ARBA00001933"/>
    </source>
</evidence>
<evidence type="ECO:0000256" key="4">
    <source>
        <dbReference type="ARBA" id="ARBA00023239"/>
    </source>
</evidence>
<evidence type="ECO:0000256" key="2">
    <source>
        <dbReference type="ARBA" id="ARBA00006966"/>
    </source>
</evidence>
<dbReference type="InterPro" id="IPR015422">
    <property type="entry name" value="PyrdxlP-dep_Trfase_small"/>
</dbReference>
<feature type="modified residue" description="N6-(pyridoxal phosphate)lysine" evidence="5">
    <location>
        <position position="225"/>
    </location>
</feature>
<dbReference type="EMBL" id="JAEPQZ010000011">
    <property type="protein sequence ID" value="KAG2175634.1"/>
    <property type="molecule type" value="Genomic_DNA"/>
</dbReference>
<dbReference type="PIRSF" id="PIRSF017617">
    <property type="entry name" value="Thr_aldolase"/>
    <property type="match status" value="1"/>
</dbReference>
<dbReference type="GO" id="GO:0006567">
    <property type="term" value="P:L-threonine catabolic process"/>
    <property type="evidence" value="ECO:0007669"/>
    <property type="project" value="TreeGrafter"/>
</dbReference>
<keyword evidence="4" id="KW-0456">Lyase</keyword>
<reference evidence="7" key="1">
    <citation type="submission" date="2020-12" db="EMBL/GenBank/DDBJ databases">
        <title>Metabolic potential, ecology and presence of endohyphal bacteria is reflected in genomic diversity of Mucoromycotina.</title>
        <authorList>
            <person name="Muszewska A."/>
            <person name="Okrasinska A."/>
            <person name="Steczkiewicz K."/>
            <person name="Drgas O."/>
            <person name="Orlowska M."/>
            <person name="Perlinska-Lenart U."/>
            <person name="Aleksandrzak-Piekarczyk T."/>
            <person name="Szatraj K."/>
            <person name="Zielenkiewicz U."/>
            <person name="Pilsyk S."/>
            <person name="Malc E."/>
            <person name="Mieczkowski P."/>
            <person name="Kruszewska J.S."/>
            <person name="Biernat P."/>
            <person name="Pawlowska J."/>
        </authorList>
    </citation>
    <scope>NUCLEOTIDE SEQUENCE</scope>
    <source>
        <strain evidence="7">WA0000067209</strain>
    </source>
</reference>
<evidence type="ECO:0000256" key="3">
    <source>
        <dbReference type="ARBA" id="ARBA00022898"/>
    </source>
</evidence>
<dbReference type="PANTHER" id="PTHR48097">
    <property type="entry name" value="L-THREONINE ALDOLASE-RELATED"/>
    <property type="match status" value="1"/>
</dbReference>
<dbReference type="OrthoDB" id="10261951at2759"/>
<dbReference type="NCBIfam" id="NF041359">
    <property type="entry name" value="GntG_guanitoxin"/>
    <property type="match status" value="1"/>
</dbReference>
<dbReference type="Gene3D" id="3.40.640.10">
    <property type="entry name" value="Type I PLP-dependent aspartate aminotransferase-like (Major domain)"/>
    <property type="match status" value="1"/>
</dbReference>
<name>A0A8H7PK61_MORIS</name>
<dbReference type="Pfam" id="PF01212">
    <property type="entry name" value="Beta_elim_lyase"/>
    <property type="match status" value="1"/>
</dbReference>
<accession>A0A8H7PK61</accession>
<dbReference type="Gene3D" id="3.90.1150.10">
    <property type="entry name" value="Aspartate Aminotransferase, domain 1"/>
    <property type="match status" value="1"/>
</dbReference>
<comment type="caution">
    <text evidence="7">The sequence shown here is derived from an EMBL/GenBank/DDBJ whole genome shotgun (WGS) entry which is preliminary data.</text>
</comment>
<keyword evidence="3" id="KW-0663">Pyridoxal phosphate</keyword>
<dbReference type="InterPro" id="IPR015421">
    <property type="entry name" value="PyrdxlP-dep_Trfase_major"/>
</dbReference>
<comment type="similarity">
    <text evidence="2">Belongs to the threonine aldolase family.</text>
</comment>
<dbReference type="Proteomes" id="UP000654370">
    <property type="component" value="Unassembled WGS sequence"/>
</dbReference>
<dbReference type="InterPro" id="IPR001597">
    <property type="entry name" value="ArAA_b-elim_lyase/Thr_aldolase"/>
</dbReference>
<feature type="domain" description="Aromatic amino acid beta-eliminating lyase/threonine aldolase" evidence="6">
    <location>
        <begin position="30"/>
        <end position="309"/>
    </location>
</feature>
<dbReference type="InterPro" id="IPR023603">
    <property type="entry name" value="Low_specificity_L-TA-like"/>
</dbReference>